<protein>
    <submittedName>
        <fullName evidence="1">Extracellular solute-binding protein</fullName>
    </submittedName>
</protein>
<dbReference type="KEGG" id="kbs:EPA93_42760"/>
<organism evidence="1 2">
    <name type="scientific">Ktedonosporobacter rubrisoli</name>
    <dbReference type="NCBI Taxonomy" id="2509675"/>
    <lineage>
        <taxon>Bacteria</taxon>
        <taxon>Bacillati</taxon>
        <taxon>Chloroflexota</taxon>
        <taxon>Ktedonobacteria</taxon>
        <taxon>Ktedonobacterales</taxon>
        <taxon>Ktedonosporobacteraceae</taxon>
        <taxon>Ktedonosporobacter</taxon>
    </lineage>
</organism>
<dbReference type="Proteomes" id="UP000290365">
    <property type="component" value="Chromosome"/>
</dbReference>
<dbReference type="AlphaFoldDB" id="A0A4P6K329"/>
<accession>A0A4P6K329</accession>
<dbReference type="PANTHER" id="PTHR42779">
    <property type="entry name" value="PROTEIN YNJB"/>
    <property type="match status" value="1"/>
</dbReference>
<keyword evidence="2" id="KW-1185">Reference proteome</keyword>
<dbReference type="EMBL" id="CP035758">
    <property type="protein sequence ID" value="QBD82342.1"/>
    <property type="molecule type" value="Genomic_DNA"/>
</dbReference>
<reference evidence="1 2" key="1">
    <citation type="submission" date="2019-01" db="EMBL/GenBank/DDBJ databases">
        <title>Ktedonosporobacter rubrisoli SCAWS-G2.</title>
        <authorList>
            <person name="Huang Y."/>
            <person name="Yan B."/>
        </authorList>
    </citation>
    <scope>NUCLEOTIDE SEQUENCE [LARGE SCALE GENOMIC DNA]</scope>
    <source>
        <strain evidence="1 2">SCAWS-G2</strain>
    </source>
</reference>
<dbReference type="InterPro" id="IPR006059">
    <property type="entry name" value="SBP"/>
</dbReference>
<dbReference type="Pfam" id="PF13416">
    <property type="entry name" value="SBP_bac_8"/>
    <property type="match status" value="1"/>
</dbReference>
<dbReference type="OrthoDB" id="3239593at2"/>
<dbReference type="Gene3D" id="3.40.190.10">
    <property type="entry name" value="Periplasmic binding protein-like II"/>
    <property type="match status" value="2"/>
</dbReference>
<gene>
    <name evidence="1" type="ORF">EPA93_42760</name>
</gene>
<dbReference type="PANTHER" id="PTHR42779:SF1">
    <property type="entry name" value="PROTEIN YNJB"/>
    <property type="match status" value="1"/>
</dbReference>
<proteinExistence type="predicted"/>
<evidence type="ECO:0000313" key="1">
    <source>
        <dbReference type="EMBL" id="QBD82342.1"/>
    </source>
</evidence>
<name>A0A4P6K329_KTERU</name>
<sequence>MPGFAITVFNANPIVAKEEGGEQRHSNIYEDSVALTVDLIAVLVNKEARRSHAMKPFQIRPILVAMVATILAAMTFAGCGGATNNGGSTQATTLTVYASGDVNVQHLWQNTLIPGFEKANPNIKVKLIFAEHGTIDQTTLARMSAAVAAHKEPGMDLIESGIITQAATANLLQEVTPQQVPLMNRVDPALLQQVNNMAVPYRASCVVLAYNSQYVSNPPKNLKDLVAWIHAHPGKFTYNSPSSGGSGQAFVREMLNTHISASDMKTFITGYDTSLESQWKPGFDDLRTLNKDIYRNGLYPNGNAAVLQLLGNGSIWVAPVWSDMAISYQEQHLLPDAVKLTQLDPPFSGGPAYLAVPRNAPHAKEAFKLMNWILGSDVQATVIKEMNGFPGVQWSYVPKDVQEKFADIARSYSQGYSAKFNADVNKQWQAQVAGG</sequence>
<evidence type="ECO:0000313" key="2">
    <source>
        <dbReference type="Proteomes" id="UP000290365"/>
    </source>
</evidence>
<dbReference type="SUPFAM" id="SSF53850">
    <property type="entry name" value="Periplasmic binding protein-like II"/>
    <property type="match status" value="1"/>
</dbReference>